<dbReference type="AlphaFoldDB" id="A0A8T3ARZ4"/>
<gene>
    <name evidence="1" type="ORF">KFK09_019697</name>
</gene>
<sequence length="72" mass="8197">MKVKRPPVLFFFLRLQRLPFSSELPSRSSRTCIQLQATDFLFFDFNDHNSLPPASCLQSNPPSHPSKATCSN</sequence>
<dbReference type="Proteomes" id="UP000829196">
    <property type="component" value="Unassembled WGS sequence"/>
</dbReference>
<protein>
    <submittedName>
        <fullName evidence="1">Uncharacterized protein</fullName>
    </submittedName>
</protein>
<name>A0A8T3ARZ4_DENNO</name>
<dbReference type="EMBL" id="JAGYWB010000014">
    <property type="protein sequence ID" value="KAI0498804.1"/>
    <property type="molecule type" value="Genomic_DNA"/>
</dbReference>
<proteinExistence type="predicted"/>
<accession>A0A8T3ARZ4</accession>
<organism evidence="1 2">
    <name type="scientific">Dendrobium nobile</name>
    <name type="common">Orchid</name>
    <dbReference type="NCBI Taxonomy" id="94219"/>
    <lineage>
        <taxon>Eukaryota</taxon>
        <taxon>Viridiplantae</taxon>
        <taxon>Streptophyta</taxon>
        <taxon>Embryophyta</taxon>
        <taxon>Tracheophyta</taxon>
        <taxon>Spermatophyta</taxon>
        <taxon>Magnoliopsida</taxon>
        <taxon>Liliopsida</taxon>
        <taxon>Asparagales</taxon>
        <taxon>Orchidaceae</taxon>
        <taxon>Epidendroideae</taxon>
        <taxon>Malaxideae</taxon>
        <taxon>Dendrobiinae</taxon>
        <taxon>Dendrobium</taxon>
    </lineage>
</organism>
<evidence type="ECO:0000313" key="1">
    <source>
        <dbReference type="EMBL" id="KAI0498804.1"/>
    </source>
</evidence>
<reference evidence="1" key="1">
    <citation type="journal article" date="2022" name="Front. Genet.">
        <title>Chromosome-Scale Assembly of the Dendrobium nobile Genome Provides Insights Into the Molecular Mechanism of the Biosynthesis of the Medicinal Active Ingredient of Dendrobium.</title>
        <authorList>
            <person name="Xu Q."/>
            <person name="Niu S.-C."/>
            <person name="Li K.-L."/>
            <person name="Zheng P.-J."/>
            <person name="Zhang X.-J."/>
            <person name="Jia Y."/>
            <person name="Liu Y."/>
            <person name="Niu Y.-X."/>
            <person name="Yu L.-H."/>
            <person name="Chen D.-F."/>
            <person name="Zhang G.-Q."/>
        </authorList>
    </citation>
    <scope>NUCLEOTIDE SEQUENCE</scope>
    <source>
        <tissue evidence="1">Leaf</tissue>
    </source>
</reference>
<evidence type="ECO:0000313" key="2">
    <source>
        <dbReference type="Proteomes" id="UP000829196"/>
    </source>
</evidence>
<keyword evidence="2" id="KW-1185">Reference proteome</keyword>
<comment type="caution">
    <text evidence="1">The sequence shown here is derived from an EMBL/GenBank/DDBJ whole genome shotgun (WGS) entry which is preliminary data.</text>
</comment>